<keyword evidence="3" id="KW-1185">Reference proteome</keyword>
<protein>
    <recommendedName>
        <fullName evidence="4">Tetratricopeptide repeat protein 18</fullName>
    </recommendedName>
</protein>
<accession>A0ABQ8TJ33</accession>
<dbReference type="EMBL" id="JAJSOF020000009">
    <property type="protein sequence ID" value="KAJ4445972.1"/>
    <property type="molecule type" value="Genomic_DNA"/>
</dbReference>
<dbReference type="Proteomes" id="UP001148838">
    <property type="component" value="Unassembled WGS sequence"/>
</dbReference>
<evidence type="ECO:0008006" key="4">
    <source>
        <dbReference type="Google" id="ProtNLM"/>
    </source>
</evidence>
<feature type="non-terminal residue" evidence="2">
    <location>
        <position position="1"/>
    </location>
</feature>
<sequence length="743" mass="84667">LAEKEKEFSMAKCNIFREIVVHLVLVYEKTFENRMLEAIADLQHCYALLGNPTVVVPSDITPTEEFDLNSVTGHDLFEEINTKRVEFLRNNNGNITIRKSYFPSHDEYSRTSKPTKHVATVQIGGTDRVVSEVKFVLNEATDKVAQVEGICESSNSSGATKLVDTDLCLDVLFEEKESSKFETSINKSENKESSCEIDKIFENDDDALGLLDTQNKIGKVFTKVEMKINSSSENVEDADKDHVNDENIPNEESQNRYVCNKPEDLCQEDKEEIVTCNLKHAETDFEATDVIGNTFKVDTNRPDCNHEKNGIDLPNVLISDESSRVFDVNNTGTKNKNSTGAAIINDELEGYGRSFEDKSFKEESEEELESQRKEAMLYVLNATLAYVAYFSEINQEAYKCNQEAYKFAKHIENSYNQLGRAGQAMVSALRGAILMEYGFTGNQLGLQFLQHALELDPNHWEWNLYCGKVLGRLRRVEKCNGSVPSAEELKYLEKAVELHREDASTLVHLANLYRSLAYFKHKQKMEAQAKAGSVMETRHYVRSGGSSNWRANWSQSRHAQQQEKPDPLHRWRNPQQLPEPRPLIPLEADQKDYLQLAKELFLEALEAEPHCPYNNARCAKSLWSMPYPYKNKELAQNAILRALTLAPDDSLVNHYAGLFYEHCHDYEKALLCFERATTDSKQNYPAEMNYINLKMKLGPQGSYSPVFRLDKLISKYPSPNLMQQTLCHKALYLYKCNGAHGYG</sequence>
<dbReference type="SUPFAM" id="SSF48452">
    <property type="entry name" value="TPR-like"/>
    <property type="match status" value="2"/>
</dbReference>
<comment type="caution">
    <text evidence="2">The sequence shown here is derived from an EMBL/GenBank/DDBJ whole genome shotgun (WGS) entry which is preliminary data.</text>
</comment>
<gene>
    <name evidence="2" type="ORF">ANN_12658</name>
</gene>
<evidence type="ECO:0000313" key="3">
    <source>
        <dbReference type="Proteomes" id="UP001148838"/>
    </source>
</evidence>
<feature type="compositionally biased region" description="Basic and acidic residues" evidence="1">
    <location>
        <begin position="560"/>
        <end position="569"/>
    </location>
</feature>
<name>A0ABQ8TJ33_PERAM</name>
<feature type="region of interest" description="Disordered" evidence="1">
    <location>
        <begin position="546"/>
        <end position="582"/>
    </location>
</feature>
<evidence type="ECO:0000313" key="2">
    <source>
        <dbReference type="EMBL" id="KAJ4445972.1"/>
    </source>
</evidence>
<proteinExistence type="predicted"/>
<dbReference type="Gene3D" id="1.25.40.10">
    <property type="entry name" value="Tetratricopeptide repeat domain"/>
    <property type="match status" value="2"/>
</dbReference>
<organism evidence="2 3">
    <name type="scientific">Periplaneta americana</name>
    <name type="common">American cockroach</name>
    <name type="synonym">Blatta americana</name>
    <dbReference type="NCBI Taxonomy" id="6978"/>
    <lineage>
        <taxon>Eukaryota</taxon>
        <taxon>Metazoa</taxon>
        <taxon>Ecdysozoa</taxon>
        <taxon>Arthropoda</taxon>
        <taxon>Hexapoda</taxon>
        <taxon>Insecta</taxon>
        <taxon>Pterygota</taxon>
        <taxon>Neoptera</taxon>
        <taxon>Polyneoptera</taxon>
        <taxon>Dictyoptera</taxon>
        <taxon>Blattodea</taxon>
        <taxon>Blattoidea</taxon>
        <taxon>Blattidae</taxon>
        <taxon>Blattinae</taxon>
        <taxon>Periplaneta</taxon>
    </lineage>
</organism>
<feature type="compositionally biased region" description="Polar residues" evidence="1">
    <location>
        <begin position="546"/>
        <end position="559"/>
    </location>
</feature>
<dbReference type="InterPro" id="IPR011990">
    <property type="entry name" value="TPR-like_helical_dom_sf"/>
</dbReference>
<reference evidence="2 3" key="1">
    <citation type="journal article" date="2022" name="Allergy">
        <title>Genome assembly and annotation of Periplaneta americana reveal a comprehensive cockroach allergen profile.</title>
        <authorList>
            <person name="Wang L."/>
            <person name="Xiong Q."/>
            <person name="Saelim N."/>
            <person name="Wang L."/>
            <person name="Nong W."/>
            <person name="Wan A.T."/>
            <person name="Shi M."/>
            <person name="Liu X."/>
            <person name="Cao Q."/>
            <person name="Hui J.H.L."/>
            <person name="Sookrung N."/>
            <person name="Leung T.F."/>
            <person name="Tungtrongchitr A."/>
            <person name="Tsui S.K.W."/>
        </authorList>
    </citation>
    <scope>NUCLEOTIDE SEQUENCE [LARGE SCALE GENOMIC DNA]</scope>
    <source>
        <strain evidence="2">PWHHKU_190912</strain>
    </source>
</reference>
<evidence type="ECO:0000256" key="1">
    <source>
        <dbReference type="SAM" id="MobiDB-lite"/>
    </source>
</evidence>